<dbReference type="SUPFAM" id="SSF48371">
    <property type="entry name" value="ARM repeat"/>
    <property type="match status" value="1"/>
</dbReference>
<dbReference type="EMBL" id="JAPFFF010000008">
    <property type="protein sequence ID" value="KAK8884050.1"/>
    <property type="molecule type" value="Genomic_DNA"/>
</dbReference>
<proteinExistence type="predicted"/>
<reference evidence="2 3" key="1">
    <citation type="submission" date="2024-04" db="EMBL/GenBank/DDBJ databases">
        <title>Tritrichomonas musculus Genome.</title>
        <authorList>
            <person name="Alves-Ferreira E."/>
            <person name="Grigg M."/>
            <person name="Lorenzi H."/>
            <person name="Galac M."/>
        </authorList>
    </citation>
    <scope>NUCLEOTIDE SEQUENCE [LARGE SCALE GENOMIC DNA]</scope>
    <source>
        <strain evidence="2 3">EAF2021</strain>
    </source>
</reference>
<name>A0ABR2JYW1_9EUKA</name>
<comment type="caution">
    <text evidence="2">The sequence shown here is derived from an EMBL/GenBank/DDBJ whole genome shotgun (WGS) entry which is preliminary data.</text>
</comment>
<evidence type="ECO:0000313" key="3">
    <source>
        <dbReference type="Proteomes" id="UP001470230"/>
    </source>
</evidence>
<accession>A0ABR2JYW1</accession>
<dbReference type="Proteomes" id="UP001470230">
    <property type="component" value="Unassembled WGS sequence"/>
</dbReference>
<keyword evidence="3" id="KW-1185">Reference proteome</keyword>
<sequence>MSQTPEQLVRRSNNGSWSFQQPQVSPEFQNFEQKYSVLTNLDFTNPNQITSIEGALYEACEAISKFHSQIPDNFVEQSHIIFFLMDLLLKFESFPLIFERTSILLFYVLNNSKKALCEFIQNNPKNYILRLFNTENLKENQVCYEILIRLNDPHCKDIGCQDFFESLSLYSEIIERTSNIIRGIPLQNPENVSYKTNIILLLRVILGFTNAMPIEKISQYSESLFSIFKIVLTYENEQIRILLSKYAIYSLFFLAQKPLYKKIIEDHLFELSMHFIDNLQTASFATLLAIQMLQVSSSDNNDSLNEVKKFLPIEELHFYFLKNNDDQLLGYILTLFTNFICFDDRGLKEQLSSNDDLERLNQLIVSDNSDIQQRTIWCIWSLLRFGDFNALTRILSFPDLKEILVDISFAIEDILFIKSVLIPSIMSVSKTITNANVNDQKPYSDFMISLEGPLRDLCYKEDQPVIMSIAASCLKAVFPDIFESQNFS</sequence>
<feature type="region of interest" description="Disordered" evidence="1">
    <location>
        <begin position="1"/>
        <end position="21"/>
    </location>
</feature>
<dbReference type="InterPro" id="IPR016024">
    <property type="entry name" value="ARM-type_fold"/>
</dbReference>
<organism evidence="2 3">
    <name type="scientific">Tritrichomonas musculus</name>
    <dbReference type="NCBI Taxonomy" id="1915356"/>
    <lineage>
        <taxon>Eukaryota</taxon>
        <taxon>Metamonada</taxon>
        <taxon>Parabasalia</taxon>
        <taxon>Tritrichomonadida</taxon>
        <taxon>Tritrichomonadidae</taxon>
        <taxon>Tritrichomonas</taxon>
    </lineage>
</organism>
<evidence type="ECO:0000256" key="1">
    <source>
        <dbReference type="SAM" id="MobiDB-lite"/>
    </source>
</evidence>
<evidence type="ECO:0000313" key="2">
    <source>
        <dbReference type="EMBL" id="KAK8884050.1"/>
    </source>
</evidence>
<gene>
    <name evidence="2" type="ORF">M9Y10_043153</name>
</gene>
<protein>
    <submittedName>
        <fullName evidence="2">Uncharacterized protein</fullName>
    </submittedName>
</protein>